<comment type="cofactor">
    <cofactor evidence="1">
        <name>FMN</name>
        <dbReference type="ChEBI" id="CHEBI:58210"/>
    </cofactor>
</comment>
<dbReference type="AlphaFoldDB" id="A0A3D9ZGQ7"/>
<dbReference type="PANTHER" id="PTHR43567:SF1">
    <property type="entry name" value="FLAVOREDOXIN"/>
    <property type="match status" value="1"/>
</dbReference>
<dbReference type="Gene3D" id="2.30.110.10">
    <property type="entry name" value="Electron Transport, Fmn-binding Protein, Chain A"/>
    <property type="match status" value="1"/>
</dbReference>
<evidence type="ECO:0000256" key="3">
    <source>
        <dbReference type="ARBA" id="ARBA00038054"/>
    </source>
</evidence>
<comment type="caution">
    <text evidence="5">The sequence shown here is derived from an EMBL/GenBank/DDBJ whole genome shotgun (WGS) entry which is preliminary data.</text>
</comment>
<protein>
    <submittedName>
        <fullName evidence="5">Flavin reductase (DIM6/NTAB) family NADH-FMN oxidoreductase RutF</fullName>
    </submittedName>
</protein>
<evidence type="ECO:0000256" key="2">
    <source>
        <dbReference type="ARBA" id="ARBA00022630"/>
    </source>
</evidence>
<reference evidence="5 6" key="1">
    <citation type="submission" date="2018-08" db="EMBL/GenBank/DDBJ databases">
        <title>Sequencing the genomes of 1000 actinobacteria strains.</title>
        <authorList>
            <person name="Klenk H.-P."/>
        </authorList>
    </citation>
    <scope>NUCLEOTIDE SEQUENCE [LARGE SCALE GENOMIC DNA]</scope>
    <source>
        <strain evidence="5 6">DSM 44099</strain>
    </source>
</reference>
<keyword evidence="2" id="KW-0285">Flavoprotein</keyword>
<gene>
    <name evidence="5" type="ORF">DFJ67_2429</name>
</gene>
<dbReference type="Pfam" id="PF01613">
    <property type="entry name" value="Flavin_Reduct"/>
    <property type="match status" value="1"/>
</dbReference>
<organism evidence="5 6">
    <name type="scientific">Asanoa ferruginea</name>
    <dbReference type="NCBI Taxonomy" id="53367"/>
    <lineage>
        <taxon>Bacteria</taxon>
        <taxon>Bacillati</taxon>
        <taxon>Actinomycetota</taxon>
        <taxon>Actinomycetes</taxon>
        <taxon>Micromonosporales</taxon>
        <taxon>Micromonosporaceae</taxon>
        <taxon>Asanoa</taxon>
    </lineage>
</organism>
<dbReference type="SUPFAM" id="SSF50475">
    <property type="entry name" value="FMN-binding split barrel"/>
    <property type="match status" value="1"/>
</dbReference>
<evidence type="ECO:0000313" key="5">
    <source>
        <dbReference type="EMBL" id="REF96447.1"/>
    </source>
</evidence>
<feature type="domain" description="Flavin reductase like" evidence="4">
    <location>
        <begin position="42"/>
        <end position="188"/>
    </location>
</feature>
<dbReference type="GO" id="GO:0010181">
    <property type="term" value="F:FMN binding"/>
    <property type="evidence" value="ECO:0007669"/>
    <property type="project" value="InterPro"/>
</dbReference>
<proteinExistence type="inferred from homology"/>
<evidence type="ECO:0000256" key="1">
    <source>
        <dbReference type="ARBA" id="ARBA00001917"/>
    </source>
</evidence>
<evidence type="ECO:0000313" key="6">
    <source>
        <dbReference type="Proteomes" id="UP000256913"/>
    </source>
</evidence>
<dbReference type="EMBL" id="QUMQ01000001">
    <property type="protein sequence ID" value="REF96447.1"/>
    <property type="molecule type" value="Genomic_DNA"/>
</dbReference>
<dbReference type="InterPro" id="IPR012349">
    <property type="entry name" value="Split_barrel_FMN-bd"/>
</dbReference>
<evidence type="ECO:0000259" key="4">
    <source>
        <dbReference type="SMART" id="SM00903"/>
    </source>
</evidence>
<dbReference type="InterPro" id="IPR052174">
    <property type="entry name" value="Flavoredoxin"/>
</dbReference>
<dbReference type="GO" id="GO:0016646">
    <property type="term" value="F:oxidoreductase activity, acting on the CH-NH group of donors, NAD or NADP as acceptor"/>
    <property type="evidence" value="ECO:0007669"/>
    <property type="project" value="UniProtKB-ARBA"/>
</dbReference>
<sequence length="215" mass="23634">MMVYDNSVVRRDPVRRARPKVEAGGIAMVESIRRLPGDKAYRVLESGPTILVSTRNKAGRTDLMTVGFHMVVSHEGVLAAVISPGDFSQRSLAETGECVIGVPGVDLAEKVVDIGNCSGYDVDKFDHFGLTPGDGDRVAAPLVNECLANVECTVLDDSLVSDYGGLVLLNAEQVWVNTRRQEHRTFHHNGDGTFNADGEFLDLRERMVLWKEYQT</sequence>
<dbReference type="SMART" id="SM00903">
    <property type="entry name" value="Flavin_Reduct"/>
    <property type="match status" value="1"/>
</dbReference>
<dbReference type="InterPro" id="IPR002563">
    <property type="entry name" value="Flavin_Rdtase-like_dom"/>
</dbReference>
<dbReference type="PANTHER" id="PTHR43567">
    <property type="entry name" value="FLAVOREDOXIN-RELATED-RELATED"/>
    <property type="match status" value="1"/>
</dbReference>
<keyword evidence="6" id="KW-1185">Reference proteome</keyword>
<name>A0A3D9ZGQ7_9ACTN</name>
<accession>A0A3D9ZGQ7</accession>
<comment type="similarity">
    <text evidence="3">Belongs to the flavoredoxin family.</text>
</comment>
<dbReference type="Proteomes" id="UP000256913">
    <property type="component" value="Unassembled WGS sequence"/>
</dbReference>